<keyword evidence="3" id="KW-1185">Reference proteome</keyword>
<evidence type="ECO:0000256" key="1">
    <source>
        <dbReference type="SAM" id="Phobius"/>
    </source>
</evidence>
<dbReference type="Proteomes" id="UP001054945">
    <property type="component" value="Unassembled WGS sequence"/>
</dbReference>
<keyword evidence="1" id="KW-0812">Transmembrane</keyword>
<accession>A0AAV4WQ15</accession>
<keyword evidence="1" id="KW-0472">Membrane</keyword>
<dbReference type="EMBL" id="BPLR01016605">
    <property type="protein sequence ID" value="GIY85015.1"/>
    <property type="molecule type" value="Genomic_DNA"/>
</dbReference>
<proteinExistence type="predicted"/>
<keyword evidence="1" id="KW-1133">Transmembrane helix</keyword>
<comment type="caution">
    <text evidence="2">The sequence shown here is derived from an EMBL/GenBank/DDBJ whole genome shotgun (WGS) entry which is preliminary data.</text>
</comment>
<evidence type="ECO:0000313" key="2">
    <source>
        <dbReference type="EMBL" id="GIY85015.1"/>
    </source>
</evidence>
<protein>
    <submittedName>
        <fullName evidence="2">Uncharacterized protein</fullName>
    </submittedName>
</protein>
<dbReference type="AlphaFoldDB" id="A0AAV4WQ15"/>
<evidence type="ECO:0000313" key="3">
    <source>
        <dbReference type="Proteomes" id="UP001054945"/>
    </source>
</evidence>
<reference evidence="2 3" key="1">
    <citation type="submission" date="2021-06" db="EMBL/GenBank/DDBJ databases">
        <title>Caerostris extrusa draft genome.</title>
        <authorList>
            <person name="Kono N."/>
            <person name="Arakawa K."/>
        </authorList>
    </citation>
    <scope>NUCLEOTIDE SEQUENCE [LARGE SCALE GENOMIC DNA]</scope>
</reference>
<name>A0AAV4WQ15_CAEEX</name>
<sequence length="144" mass="16557">MLVPFCCWCVVHPGDNDTWFKSNKSEGWTGQKEAGEGFSVANPPQDVIVQQIHEDTLVLFCGWCVVHPGDNDTWFKHNKSEGWTGHNPDREKQVKGSLSLIPLKMLSSNKFTRFLFLFLFPFSPLLFFCNCVSRNMMDIWLRIG</sequence>
<gene>
    <name evidence="2" type="ORF">CEXT_86131</name>
</gene>
<organism evidence="2 3">
    <name type="scientific">Caerostris extrusa</name>
    <name type="common">Bark spider</name>
    <name type="synonym">Caerostris bankana</name>
    <dbReference type="NCBI Taxonomy" id="172846"/>
    <lineage>
        <taxon>Eukaryota</taxon>
        <taxon>Metazoa</taxon>
        <taxon>Ecdysozoa</taxon>
        <taxon>Arthropoda</taxon>
        <taxon>Chelicerata</taxon>
        <taxon>Arachnida</taxon>
        <taxon>Araneae</taxon>
        <taxon>Araneomorphae</taxon>
        <taxon>Entelegynae</taxon>
        <taxon>Araneoidea</taxon>
        <taxon>Araneidae</taxon>
        <taxon>Caerostris</taxon>
    </lineage>
</organism>
<feature type="transmembrane region" description="Helical" evidence="1">
    <location>
        <begin position="114"/>
        <end position="133"/>
    </location>
</feature>